<dbReference type="SUPFAM" id="SSF53335">
    <property type="entry name" value="S-adenosyl-L-methionine-dependent methyltransferases"/>
    <property type="match status" value="1"/>
</dbReference>
<dbReference type="Pfam" id="PF13489">
    <property type="entry name" value="Methyltransf_23"/>
    <property type="match status" value="1"/>
</dbReference>
<dbReference type="EMBL" id="JABEXW010000386">
    <property type="protein sequence ID" value="KAF4964840.1"/>
    <property type="molecule type" value="Genomic_DNA"/>
</dbReference>
<dbReference type="InterPro" id="IPR029063">
    <property type="entry name" value="SAM-dependent_MTases_sf"/>
</dbReference>
<dbReference type="PANTHER" id="PTHR43591">
    <property type="entry name" value="METHYLTRANSFERASE"/>
    <property type="match status" value="1"/>
</dbReference>
<dbReference type="Proteomes" id="UP000622797">
    <property type="component" value="Unassembled WGS sequence"/>
</dbReference>
<dbReference type="GO" id="GO:0008168">
    <property type="term" value="F:methyltransferase activity"/>
    <property type="evidence" value="ECO:0007669"/>
    <property type="project" value="TreeGrafter"/>
</dbReference>
<sequence length="310" mass="35245">MGNPPAAPVSFRGIDLQNTPEVASHTQEDLEPVVARGRTFHSEKYDTYFTPNDEQQMDSIDITHHYLTLLHDGKLSLAPLRDDLEASYIRCYQHPNAEVIGTDLSPIQPSWVPSNVRFEIEDATSDWSWPDNHFDFVHMRYLIGAIPDWGALFKEAFRCCKPGGFIESAEVNPTFYSDDETTYGVTAIQKWNYLCSQGGPAFARNFTEVENDVELLQAAGFVDIQVKDFKIPVGGWAKDPKLRLVGQFLRATIANDLEGYTLVLAQQILKWPQSEYQLFLMEMRKALKDNSIHGYLYNRFITARKPEGGQ</sequence>
<evidence type="ECO:0000313" key="2">
    <source>
        <dbReference type="EMBL" id="KAF4964840.1"/>
    </source>
</evidence>
<protein>
    <recommendedName>
        <fullName evidence="4">Methyltransferase</fullName>
    </recommendedName>
</protein>
<comment type="caution">
    <text evidence="2">The sequence shown here is derived from an EMBL/GenBank/DDBJ whole genome shotgun (WGS) entry which is preliminary data.</text>
</comment>
<reference evidence="2" key="2">
    <citation type="submission" date="2020-05" db="EMBL/GenBank/DDBJ databases">
        <authorList>
            <person name="Kim H.-S."/>
            <person name="Proctor R.H."/>
            <person name="Brown D.W."/>
        </authorList>
    </citation>
    <scope>NUCLEOTIDE SEQUENCE</scope>
    <source>
        <strain evidence="2">NRRL 20472</strain>
    </source>
</reference>
<proteinExistence type="inferred from homology"/>
<dbReference type="Gene3D" id="3.40.50.150">
    <property type="entry name" value="Vaccinia Virus protein VP39"/>
    <property type="match status" value="1"/>
</dbReference>
<evidence type="ECO:0008006" key="4">
    <source>
        <dbReference type="Google" id="ProtNLM"/>
    </source>
</evidence>
<evidence type="ECO:0000313" key="3">
    <source>
        <dbReference type="Proteomes" id="UP000622797"/>
    </source>
</evidence>
<dbReference type="OrthoDB" id="2013972at2759"/>
<dbReference type="PANTHER" id="PTHR43591:SF10">
    <property type="entry name" value="ABC TRANSMEMBRANE TYPE-1 DOMAIN-CONTAINING PROTEIN-RELATED"/>
    <property type="match status" value="1"/>
</dbReference>
<reference evidence="2" key="1">
    <citation type="journal article" date="2020" name="BMC Genomics">
        <title>Correction to: Identification and distribution of gene clusters required for synthesis of sphingolipid metabolism inhibitors in diverse species of the filamentous fungus Fusarium.</title>
        <authorList>
            <person name="Kim H.S."/>
            <person name="Lohmar J.M."/>
            <person name="Busman M."/>
            <person name="Brown D.W."/>
            <person name="Naumann T.A."/>
            <person name="Divon H.H."/>
            <person name="Lysoe E."/>
            <person name="Uhlig S."/>
            <person name="Proctor R.H."/>
        </authorList>
    </citation>
    <scope>NUCLEOTIDE SEQUENCE</scope>
    <source>
        <strain evidence="2">NRRL 20472</strain>
    </source>
</reference>
<organism evidence="2 3">
    <name type="scientific">Fusarium sarcochroum</name>
    <dbReference type="NCBI Taxonomy" id="1208366"/>
    <lineage>
        <taxon>Eukaryota</taxon>
        <taxon>Fungi</taxon>
        <taxon>Dikarya</taxon>
        <taxon>Ascomycota</taxon>
        <taxon>Pezizomycotina</taxon>
        <taxon>Sordariomycetes</taxon>
        <taxon>Hypocreomycetidae</taxon>
        <taxon>Hypocreales</taxon>
        <taxon>Nectriaceae</taxon>
        <taxon>Fusarium</taxon>
        <taxon>Fusarium lateritium species complex</taxon>
    </lineage>
</organism>
<evidence type="ECO:0000256" key="1">
    <source>
        <dbReference type="ARBA" id="ARBA00038158"/>
    </source>
</evidence>
<gene>
    <name evidence="2" type="ORF">FSARC_7268</name>
</gene>
<dbReference type="AlphaFoldDB" id="A0A8H4TVQ4"/>
<dbReference type="CDD" id="cd02440">
    <property type="entry name" value="AdoMet_MTases"/>
    <property type="match status" value="1"/>
</dbReference>
<name>A0A8H4TVQ4_9HYPO</name>
<accession>A0A8H4TVQ4</accession>
<keyword evidence="3" id="KW-1185">Reference proteome</keyword>
<comment type="similarity">
    <text evidence="1">Belongs to the methyltransferase superfamily. LaeA methyltransferase family.</text>
</comment>